<accession>A0A0V0GYG3</accession>
<name>A0A0V0GYG3_SOLCH</name>
<reference evidence="1" key="1">
    <citation type="submission" date="2015-12" db="EMBL/GenBank/DDBJ databases">
        <title>Gene expression during late stages of embryo sac development: a critical building block for successful pollen-pistil interactions.</title>
        <authorList>
            <person name="Liu Y."/>
            <person name="Joly V."/>
            <person name="Sabar M."/>
            <person name="Matton D.P."/>
        </authorList>
    </citation>
    <scope>NUCLEOTIDE SEQUENCE</scope>
</reference>
<proteinExistence type="predicted"/>
<dbReference type="CDD" id="cd09272">
    <property type="entry name" value="RNase_HI_RT_Ty1"/>
    <property type="match status" value="1"/>
</dbReference>
<sequence>MYNTSANSCKHLDYSVHIAKNPVFHDWTKYIEIDCHFVRSKLQQGLITLHHISTDSQLANIFTKALTGVKHTTLLSKLSVLTSNLRGDMVRAWGDHQYQIKVLASCESASLLDSELEGRPLGEVLGLCLHSWD</sequence>
<organism evidence="1">
    <name type="scientific">Solanum chacoense</name>
    <name type="common">Chaco potato</name>
    <dbReference type="NCBI Taxonomy" id="4108"/>
    <lineage>
        <taxon>Eukaryota</taxon>
        <taxon>Viridiplantae</taxon>
        <taxon>Streptophyta</taxon>
        <taxon>Embryophyta</taxon>
        <taxon>Tracheophyta</taxon>
        <taxon>Spermatophyta</taxon>
        <taxon>Magnoliopsida</taxon>
        <taxon>eudicotyledons</taxon>
        <taxon>Gunneridae</taxon>
        <taxon>Pentapetalae</taxon>
        <taxon>asterids</taxon>
        <taxon>lamiids</taxon>
        <taxon>Solanales</taxon>
        <taxon>Solanaceae</taxon>
        <taxon>Solanoideae</taxon>
        <taxon>Solaneae</taxon>
        <taxon>Solanum</taxon>
    </lineage>
</organism>
<evidence type="ECO:0000313" key="1">
    <source>
        <dbReference type="EMBL" id="JAP13186.1"/>
    </source>
</evidence>
<dbReference type="EMBL" id="GEDG01028428">
    <property type="protein sequence ID" value="JAP13186.1"/>
    <property type="molecule type" value="Transcribed_RNA"/>
</dbReference>
<protein>
    <submittedName>
        <fullName evidence="1">Putative ovule protein</fullName>
    </submittedName>
</protein>
<dbReference type="AlphaFoldDB" id="A0A0V0GYG3"/>